<dbReference type="GO" id="GO:0000118">
    <property type="term" value="C:histone deacetylase complex"/>
    <property type="evidence" value="ECO:0007669"/>
    <property type="project" value="TreeGrafter"/>
</dbReference>
<dbReference type="PANTHER" id="PTHR10625">
    <property type="entry name" value="HISTONE DEACETYLASE HDAC1-RELATED"/>
    <property type="match status" value="1"/>
</dbReference>
<evidence type="ECO:0000256" key="2">
    <source>
        <dbReference type="SAM" id="MobiDB-lite"/>
    </source>
</evidence>
<proteinExistence type="predicted"/>
<feature type="region of interest" description="Disordered" evidence="2">
    <location>
        <begin position="1"/>
        <end position="36"/>
    </location>
</feature>
<gene>
    <name evidence="4" type="primary">HDAC11</name>
    <name evidence="4" type="ORF">TSPGSL018_31560</name>
</gene>
<dbReference type="InterPro" id="IPR044150">
    <property type="entry name" value="HDAC_classIV"/>
</dbReference>
<sequence length="251" mass="27016">GGGLRRLSPPFQQSPQHSVAPLPRRDPPPRSSPQAAGIALQRGWAINLGGGMHHASSGAGMGWCMFDDHYLALRQLRRLSGGAISRALYIDLDVHQGNGVCRDKARFQDEGLYILDVFNCEVFPQDAEAEAAIDCRVPLKSGASDEEYLERLSGALERSFADFRPDIVLYNAGTDILKGDPLGRLSVSRTGVIRRDEMVFEACFKAGVPISMALSGGYSRESAAVIADSVSNLFTRLGLGAGGPTTVLSRR</sequence>
<dbReference type="CDD" id="cd09993">
    <property type="entry name" value="HDAC_classIV"/>
    <property type="match status" value="1"/>
</dbReference>
<dbReference type="PANTHER" id="PTHR10625:SF23">
    <property type="entry name" value="HISTONE DEACETYLASE 11"/>
    <property type="match status" value="1"/>
</dbReference>
<dbReference type="Pfam" id="PF00850">
    <property type="entry name" value="Hist_deacetyl"/>
    <property type="match status" value="1"/>
</dbReference>
<dbReference type="EMBL" id="GBEZ01028013">
    <property type="protein sequence ID" value="JAC59369.1"/>
    <property type="molecule type" value="Transcribed_RNA"/>
</dbReference>
<reference evidence="4" key="1">
    <citation type="submission" date="2014-05" db="EMBL/GenBank/DDBJ databases">
        <title>The transcriptome of the halophilic microalga Tetraselmis sp. GSL018 isolated from the Great Salt Lake, Utah.</title>
        <authorList>
            <person name="Jinkerson R.E."/>
            <person name="D'Adamo S."/>
            <person name="Posewitz M.C."/>
        </authorList>
    </citation>
    <scope>NUCLEOTIDE SEQUENCE</scope>
    <source>
        <strain evidence="4">GSL018</strain>
    </source>
</reference>
<dbReference type="GO" id="GO:0016787">
    <property type="term" value="F:hydrolase activity"/>
    <property type="evidence" value="ECO:0007669"/>
    <property type="project" value="UniProtKB-KW"/>
</dbReference>
<dbReference type="InterPro" id="IPR037138">
    <property type="entry name" value="His_deacetylse_dom_sf"/>
</dbReference>
<keyword evidence="1" id="KW-0378">Hydrolase</keyword>
<dbReference type="AlphaFoldDB" id="A0A061QLS2"/>
<accession>A0A061QLS2</accession>
<dbReference type="GO" id="GO:0040029">
    <property type="term" value="P:epigenetic regulation of gene expression"/>
    <property type="evidence" value="ECO:0007669"/>
    <property type="project" value="TreeGrafter"/>
</dbReference>
<organism evidence="4">
    <name type="scientific">Tetraselmis sp. GSL018</name>
    <dbReference type="NCBI Taxonomy" id="582737"/>
    <lineage>
        <taxon>Eukaryota</taxon>
        <taxon>Viridiplantae</taxon>
        <taxon>Chlorophyta</taxon>
        <taxon>core chlorophytes</taxon>
        <taxon>Chlorodendrophyceae</taxon>
        <taxon>Chlorodendrales</taxon>
        <taxon>Chlorodendraceae</taxon>
        <taxon>Tetraselmis</taxon>
    </lineage>
</organism>
<evidence type="ECO:0000256" key="1">
    <source>
        <dbReference type="ARBA" id="ARBA00022801"/>
    </source>
</evidence>
<dbReference type="InterPro" id="IPR023801">
    <property type="entry name" value="His_deacetylse_dom"/>
</dbReference>
<dbReference type="InterPro" id="IPR023696">
    <property type="entry name" value="Ureohydrolase_dom_sf"/>
</dbReference>
<feature type="non-terminal residue" evidence="4">
    <location>
        <position position="1"/>
    </location>
</feature>
<dbReference type="PRINTS" id="PR01270">
    <property type="entry name" value="HDASUPER"/>
</dbReference>
<dbReference type="Gene3D" id="3.40.800.20">
    <property type="entry name" value="Histone deacetylase domain"/>
    <property type="match status" value="1"/>
</dbReference>
<name>A0A061QLS2_9CHLO</name>
<protein>
    <submittedName>
        <fullName evidence="4">Histone deacetylase 11</fullName>
    </submittedName>
</protein>
<dbReference type="InterPro" id="IPR000286">
    <property type="entry name" value="HDACs"/>
</dbReference>
<evidence type="ECO:0000313" key="4">
    <source>
        <dbReference type="EMBL" id="JAC59369.1"/>
    </source>
</evidence>
<feature type="domain" description="Histone deacetylase" evidence="3">
    <location>
        <begin position="40"/>
        <end position="230"/>
    </location>
</feature>
<dbReference type="GO" id="GO:0004407">
    <property type="term" value="F:histone deacetylase activity"/>
    <property type="evidence" value="ECO:0007669"/>
    <property type="project" value="InterPro"/>
</dbReference>
<dbReference type="SUPFAM" id="SSF52768">
    <property type="entry name" value="Arginase/deacetylase"/>
    <property type="match status" value="1"/>
</dbReference>
<evidence type="ECO:0000259" key="3">
    <source>
        <dbReference type="Pfam" id="PF00850"/>
    </source>
</evidence>